<keyword evidence="2" id="KW-0732">Signal</keyword>
<accession>A0A7W8FXG8</accession>
<dbReference type="Proteomes" id="UP000775500">
    <property type="component" value="Unassembled WGS sequence"/>
</dbReference>
<reference evidence="5" key="2">
    <citation type="submission" date="2020-08" db="EMBL/GenBank/DDBJ databases">
        <authorList>
            <person name="Cejkova D."/>
            <person name="Kubasova T."/>
            <person name="Jahodarova E."/>
            <person name="Rychlik I."/>
        </authorList>
    </citation>
    <scope>NUCLEOTIDE SEQUENCE</scope>
    <source>
        <strain evidence="5">An423</strain>
    </source>
</reference>
<dbReference type="SMART" id="SM00646">
    <property type="entry name" value="Ami_3"/>
    <property type="match status" value="1"/>
</dbReference>
<protein>
    <submittedName>
        <fullName evidence="4">N-acetylmuramoyl-L-alanine amidase</fullName>
        <ecNumber evidence="4">3.5.1.28</ecNumber>
    </submittedName>
</protein>
<dbReference type="EMBL" id="JACJLU010000002">
    <property type="protein sequence ID" value="MBM6830883.1"/>
    <property type="molecule type" value="Genomic_DNA"/>
</dbReference>
<dbReference type="PANTHER" id="PTHR30404">
    <property type="entry name" value="N-ACETYLMURAMOYL-L-ALANINE AMIDASE"/>
    <property type="match status" value="1"/>
</dbReference>
<keyword evidence="7" id="KW-1185">Reference proteome</keyword>
<comment type="caution">
    <text evidence="4">The sequence shown here is derived from an EMBL/GenBank/DDBJ whole genome shotgun (WGS) entry which is preliminary data.</text>
</comment>
<evidence type="ECO:0000259" key="3">
    <source>
        <dbReference type="SMART" id="SM00646"/>
    </source>
</evidence>
<evidence type="ECO:0000313" key="6">
    <source>
        <dbReference type="Proteomes" id="UP000521313"/>
    </source>
</evidence>
<feature type="signal peptide" evidence="2">
    <location>
        <begin position="1"/>
        <end position="23"/>
    </location>
</feature>
<sequence>MKRAIWFLIIALFMALIVQPNLSSNQDPNLRTPTNTTSQARTNDNIDIGLSESKATICLDAANGGNDTGYVVNDETMEKDLNLALVLKIGEYLSQADYNVVYTRSDDSTITETSEGGNENQRVQIAKQNQADYLISIQMADDVDTTIKGYSFFTHPDENLIDLANTINDKLMAINYSRFDGLDSDHYENFSILQDADLPSLLIQIGYLTNEQDVQNLTDEHFQDLIARAVSEAILMEIN</sequence>
<evidence type="ECO:0000313" key="4">
    <source>
        <dbReference type="EMBL" id="MBB5185303.1"/>
    </source>
</evidence>
<reference evidence="5 7" key="3">
    <citation type="journal article" date="2021" name="Sci. Rep.">
        <title>The distribution of antibiotic resistance genes in chicken gut microbiota commensals.</title>
        <authorList>
            <person name="Juricova H."/>
            <person name="Matiasovicova J."/>
            <person name="Kubasova T."/>
            <person name="Cejkova D."/>
            <person name="Rychlik I."/>
        </authorList>
    </citation>
    <scope>NUCLEOTIDE SEQUENCE [LARGE SCALE GENOMIC DNA]</scope>
    <source>
        <strain evidence="5 7">An423</strain>
    </source>
</reference>
<evidence type="ECO:0000256" key="1">
    <source>
        <dbReference type="ARBA" id="ARBA00022801"/>
    </source>
</evidence>
<evidence type="ECO:0000313" key="7">
    <source>
        <dbReference type="Proteomes" id="UP000775500"/>
    </source>
</evidence>
<name>A0A7W8FXG8_9FIRM</name>
<dbReference type="Gene3D" id="3.40.630.40">
    <property type="entry name" value="Zn-dependent exopeptidases"/>
    <property type="match status" value="1"/>
</dbReference>
<dbReference type="GO" id="GO:0009253">
    <property type="term" value="P:peptidoglycan catabolic process"/>
    <property type="evidence" value="ECO:0007669"/>
    <property type="project" value="InterPro"/>
</dbReference>
<organism evidence="4 6">
    <name type="scientific">Faecalicoccus acidiformans</name>
    <dbReference type="NCBI Taxonomy" id="915173"/>
    <lineage>
        <taxon>Bacteria</taxon>
        <taxon>Bacillati</taxon>
        <taxon>Bacillota</taxon>
        <taxon>Erysipelotrichia</taxon>
        <taxon>Erysipelotrichales</taxon>
        <taxon>Erysipelotrichaceae</taxon>
        <taxon>Faecalicoccus</taxon>
    </lineage>
</organism>
<evidence type="ECO:0000256" key="2">
    <source>
        <dbReference type="SAM" id="SignalP"/>
    </source>
</evidence>
<reference evidence="4 6" key="1">
    <citation type="submission" date="2020-08" db="EMBL/GenBank/DDBJ databases">
        <title>Genomic Encyclopedia of Type Strains, Phase IV (KMG-IV): sequencing the most valuable type-strain genomes for metagenomic binning, comparative biology and taxonomic classification.</title>
        <authorList>
            <person name="Goeker M."/>
        </authorList>
    </citation>
    <scope>NUCLEOTIDE SEQUENCE [LARGE SCALE GENOMIC DNA]</scope>
    <source>
        <strain evidence="4 6">DSM 26963</strain>
    </source>
</reference>
<dbReference type="SUPFAM" id="SSF53187">
    <property type="entry name" value="Zn-dependent exopeptidases"/>
    <property type="match status" value="1"/>
</dbReference>
<evidence type="ECO:0000313" key="5">
    <source>
        <dbReference type="EMBL" id="MBM6830883.1"/>
    </source>
</evidence>
<dbReference type="RefSeq" id="WP_183376116.1">
    <property type="nucleotide sequence ID" value="NZ_CALVCN010000007.1"/>
</dbReference>
<proteinExistence type="predicted"/>
<dbReference type="EC" id="3.5.1.28" evidence="4"/>
<dbReference type="CDD" id="cd02696">
    <property type="entry name" value="MurNAc-LAA"/>
    <property type="match status" value="1"/>
</dbReference>
<dbReference type="Proteomes" id="UP000521313">
    <property type="component" value="Unassembled WGS sequence"/>
</dbReference>
<dbReference type="GO" id="GO:0030288">
    <property type="term" value="C:outer membrane-bounded periplasmic space"/>
    <property type="evidence" value="ECO:0007669"/>
    <property type="project" value="TreeGrafter"/>
</dbReference>
<feature type="domain" description="MurNAc-LAA" evidence="3">
    <location>
        <begin position="123"/>
        <end position="235"/>
    </location>
</feature>
<dbReference type="AlphaFoldDB" id="A0A7W8FXG8"/>
<dbReference type="InterPro" id="IPR002508">
    <property type="entry name" value="MurNAc-LAA_cat"/>
</dbReference>
<dbReference type="GO" id="GO:0008745">
    <property type="term" value="F:N-acetylmuramoyl-L-alanine amidase activity"/>
    <property type="evidence" value="ECO:0007669"/>
    <property type="project" value="UniProtKB-EC"/>
</dbReference>
<feature type="chain" id="PRO_5039633991" evidence="2">
    <location>
        <begin position="24"/>
        <end position="239"/>
    </location>
</feature>
<dbReference type="Pfam" id="PF01520">
    <property type="entry name" value="Amidase_3"/>
    <property type="match status" value="1"/>
</dbReference>
<dbReference type="InterPro" id="IPR050695">
    <property type="entry name" value="N-acetylmuramoyl_amidase_3"/>
</dbReference>
<dbReference type="EMBL" id="JACHHD010000013">
    <property type="protein sequence ID" value="MBB5185303.1"/>
    <property type="molecule type" value="Genomic_DNA"/>
</dbReference>
<keyword evidence="1 4" id="KW-0378">Hydrolase</keyword>
<gene>
    <name evidence="5" type="ORF">H5982_02020</name>
    <name evidence="4" type="ORF">HNQ43_001357</name>
</gene>
<dbReference type="PANTHER" id="PTHR30404:SF0">
    <property type="entry name" value="N-ACETYLMURAMOYL-L-ALANINE AMIDASE AMIC"/>
    <property type="match status" value="1"/>
</dbReference>